<accession>A0A3D9B1Z5</accession>
<dbReference type="InterPro" id="IPR005063">
    <property type="entry name" value="Transposase_27"/>
</dbReference>
<name>A0A3D9B1Z5_9FLAO</name>
<dbReference type="GO" id="GO:0006313">
    <property type="term" value="P:DNA transposition"/>
    <property type="evidence" value="ECO:0007669"/>
    <property type="project" value="InterPro"/>
</dbReference>
<dbReference type="RefSeq" id="WP_116099040.1">
    <property type="nucleotide sequence ID" value="NZ_QNVU01000026.1"/>
</dbReference>
<proteinExistence type="predicted"/>
<dbReference type="InterPro" id="IPR051354">
    <property type="entry name" value="Transposase_27_IS1"/>
</dbReference>
<gene>
    <name evidence="1" type="ORF">DRF68_13250</name>
</gene>
<dbReference type="InterPro" id="IPR009057">
    <property type="entry name" value="Homeodomain-like_sf"/>
</dbReference>
<dbReference type="PANTHER" id="PTHR33293">
    <property type="entry name" value="INSERTION ELEMENT IS1 1 PROTEIN INSB-RELATED"/>
    <property type="match status" value="1"/>
</dbReference>
<dbReference type="SUPFAM" id="SSF46689">
    <property type="entry name" value="Homeodomain-like"/>
    <property type="match status" value="1"/>
</dbReference>
<organism evidence="1 2">
    <name type="scientific">Candidatus Chryseobacterium massiliense</name>
    <dbReference type="NCBI Taxonomy" id="204089"/>
    <lineage>
        <taxon>Bacteria</taxon>
        <taxon>Pseudomonadati</taxon>
        <taxon>Bacteroidota</taxon>
        <taxon>Flavobacteriia</taxon>
        <taxon>Flavobacteriales</taxon>
        <taxon>Weeksellaceae</taxon>
        <taxon>Chryseobacterium group</taxon>
        <taxon>Chryseobacterium</taxon>
    </lineage>
</organism>
<dbReference type="Gene3D" id="1.10.10.10">
    <property type="entry name" value="Winged helix-like DNA-binding domain superfamily/Winged helix DNA-binding domain"/>
    <property type="match status" value="1"/>
</dbReference>
<dbReference type="AlphaFoldDB" id="A0A3D9B1Z5"/>
<dbReference type="GO" id="GO:0003677">
    <property type="term" value="F:DNA binding"/>
    <property type="evidence" value="ECO:0007669"/>
    <property type="project" value="InterPro"/>
</dbReference>
<keyword evidence="2" id="KW-1185">Reference proteome</keyword>
<dbReference type="EMBL" id="QNVU01000026">
    <property type="protein sequence ID" value="REC47367.1"/>
    <property type="molecule type" value="Genomic_DNA"/>
</dbReference>
<reference evidence="1 2" key="1">
    <citation type="journal article" date="2004" name="Emerg. Infect. Dis.">
        <title>Amoebae-resisting bacteria isolated from human nasal swabs by amoebal coculture.</title>
        <authorList>
            <person name="Greub G."/>
            <person name="La Scola B."/>
            <person name="Raoult D."/>
        </authorList>
    </citation>
    <scope>NUCLEOTIDE SEQUENCE [LARGE SCALE GENOMIC DNA]</scope>
    <source>
        <strain evidence="1 2">CCUG 51329</strain>
    </source>
</reference>
<dbReference type="InterPro" id="IPR036388">
    <property type="entry name" value="WH-like_DNA-bd_sf"/>
</dbReference>
<dbReference type="Pfam" id="PF03400">
    <property type="entry name" value="DDE_Tnp_IS1"/>
    <property type="match status" value="1"/>
</dbReference>
<dbReference type="GO" id="GO:0004803">
    <property type="term" value="F:transposase activity"/>
    <property type="evidence" value="ECO:0007669"/>
    <property type="project" value="InterPro"/>
</dbReference>
<dbReference type="Pfam" id="PF13384">
    <property type="entry name" value="HTH_23"/>
    <property type="match status" value="1"/>
</dbReference>
<dbReference type="NCBIfam" id="NF033558">
    <property type="entry name" value="transpos_IS1"/>
    <property type="match status" value="1"/>
</dbReference>
<comment type="caution">
    <text evidence="1">The sequence shown here is derived from an EMBL/GenBank/DDBJ whole genome shotgun (WGS) entry which is preliminary data.</text>
</comment>
<evidence type="ECO:0000313" key="2">
    <source>
        <dbReference type="Proteomes" id="UP000256924"/>
    </source>
</evidence>
<dbReference type="Proteomes" id="UP000256924">
    <property type="component" value="Unassembled WGS sequence"/>
</dbReference>
<sequence length="227" mass="27003">MKCYKCQSLDKVKAGFTRGLQRYKCKSCGCFYSVESKSDVKSPEQRRLALEMYLEGMGFRAIGRVLNISYGTVYQWVKKWGESVSLPKSQEPIEIVELDEIHSYIQNKKNYCWSWIAVDRFGKRYIDFVCGKRNTSTFKKLWNSLKDREINGFCSDYWKSYSELIPTEKHCESKAETFTVESYNSRIRHYLARFKRKTKCYSKKQFMLENSLKLLFLKLNKQLYILK</sequence>
<evidence type="ECO:0000313" key="1">
    <source>
        <dbReference type="EMBL" id="REC47367.1"/>
    </source>
</evidence>
<protein>
    <submittedName>
        <fullName evidence="1">IS1 family transposase</fullName>
    </submittedName>
</protein>
<dbReference type="PANTHER" id="PTHR33293:SF2">
    <property type="entry name" value="TRANSPOSASE"/>
    <property type="match status" value="1"/>
</dbReference>